<protein>
    <submittedName>
        <fullName evidence="3">Uncharacterized protein</fullName>
    </submittedName>
</protein>
<evidence type="ECO:0000256" key="1">
    <source>
        <dbReference type="SAM" id="MobiDB-lite"/>
    </source>
</evidence>
<feature type="chain" id="PRO_5046255986" evidence="2">
    <location>
        <begin position="20"/>
        <end position="194"/>
    </location>
</feature>
<accession>A0ABP1PRZ3</accession>
<dbReference type="Proteomes" id="UP001642540">
    <property type="component" value="Unassembled WGS sequence"/>
</dbReference>
<keyword evidence="4" id="KW-1185">Reference proteome</keyword>
<proteinExistence type="predicted"/>
<name>A0ABP1PRZ3_9HEXA</name>
<keyword evidence="2" id="KW-0732">Signal</keyword>
<feature type="signal peptide" evidence="2">
    <location>
        <begin position="1"/>
        <end position="19"/>
    </location>
</feature>
<reference evidence="3 4" key="1">
    <citation type="submission" date="2024-08" db="EMBL/GenBank/DDBJ databases">
        <authorList>
            <person name="Cucini C."/>
            <person name="Frati F."/>
        </authorList>
    </citation>
    <scope>NUCLEOTIDE SEQUENCE [LARGE SCALE GENOMIC DNA]</scope>
</reference>
<dbReference type="EMBL" id="CAXLJM020000007">
    <property type="protein sequence ID" value="CAL8072135.1"/>
    <property type="molecule type" value="Genomic_DNA"/>
</dbReference>
<evidence type="ECO:0000313" key="4">
    <source>
        <dbReference type="Proteomes" id="UP001642540"/>
    </source>
</evidence>
<sequence length="194" mass="20845">MKVLISAITFVSVLKISNSLPVDDVPIQTRKVSIYVVIVPHDDVQNLTRVRQEDEDERGFAETGAHVGEIVRGVLTGNVSQIFAGGLSIVPNADVSDGVGTILSNVAPTVTNILKQLGNRALTAFGITSTPRPGSLNNGTYLSNYTFASQSVSPNPNLPVVPYTTTPISQYEQTTLDDNDNEDESDNINHLLPK</sequence>
<comment type="caution">
    <text evidence="3">The sequence shown here is derived from an EMBL/GenBank/DDBJ whole genome shotgun (WGS) entry which is preliminary data.</text>
</comment>
<gene>
    <name evidence="3" type="ORF">ODALV1_LOCUS2018</name>
</gene>
<feature type="compositionally biased region" description="Acidic residues" evidence="1">
    <location>
        <begin position="175"/>
        <end position="186"/>
    </location>
</feature>
<feature type="region of interest" description="Disordered" evidence="1">
    <location>
        <begin position="173"/>
        <end position="194"/>
    </location>
</feature>
<evidence type="ECO:0000256" key="2">
    <source>
        <dbReference type="SAM" id="SignalP"/>
    </source>
</evidence>
<organism evidence="3 4">
    <name type="scientific">Orchesella dallaii</name>
    <dbReference type="NCBI Taxonomy" id="48710"/>
    <lineage>
        <taxon>Eukaryota</taxon>
        <taxon>Metazoa</taxon>
        <taxon>Ecdysozoa</taxon>
        <taxon>Arthropoda</taxon>
        <taxon>Hexapoda</taxon>
        <taxon>Collembola</taxon>
        <taxon>Entomobryomorpha</taxon>
        <taxon>Entomobryoidea</taxon>
        <taxon>Orchesellidae</taxon>
        <taxon>Orchesellinae</taxon>
        <taxon>Orchesella</taxon>
    </lineage>
</organism>
<evidence type="ECO:0000313" key="3">
    <source>
        <dbReference type="EMBL" id="CAL8072135.1"/>
    </source>
</evidence>